<protein>
    <recommendedName>
        <fullName evidence="6">EF-hand domain-containing protein</fullName>
    </recommendedName>
</protein>
<proteinExistence type="predicted"/>
<sequence>MADRTDLRSRLQRASTLYCERLPYALQQEFCNAFQAMDKNRDGRIAQAELVHWGPLQQLCRSASEGFPVSSCISSLFAFLDADASGELDFEECKSLFFIFIMPSEWCDGCGKVLLESMYECVECNRMKGNGLCADDFYLCSTCYSTANSLRPSQYPKPQILHRHQNFVEREGKLIAAMEEIIDQIKCSVCMSYHRGNVKGALLKHHIYAFEDNLSVCEWCIASRCAVCGTFFQGEPRTATSGGWAVKGSQICKNCQPFRTMWSNQSPKNAYSEEFFRKLASSDIFGECSTCIKRAKDGTLSSEFFQGISCSTGASTSGYGYRQYSPAYGTPEAQSSPSHTPSPPPHGTREYQFPQNGAPYPHSPSSYYMHTCSNSHMSYVFPKQKPNTFEKLAKAGLKMMTQNVSSFLVGDPTNIQNLMQMMQSAFSSIGTGSDMSASLDPTTIANNIGCAIM</sequence>
<evidence type="ECO:0000313" key="8">
    <source>
        <dbReference type="Proteomes" id="UP000825935"/>
    </source>
</evidence>
<feature type="region of interest" description="Disordered" evidence="5">
    <location>
        <begin position="329"/>
        <end position="356"/>
    </location>
</feature>
<dbReference type="AlphaFoldDB" id="A0A8T2UBR7"/>
<dbReference type="Gene3D" id="1.10.238.10">
    <property type="entry name" value="EF-hand"/>
    <property type="match status" value="1"/>
</dbReference>
<name>A0A8T2UBR7_CERRI</name>
<dbReference type="GO" id="GO:0008270">
    <property type="term" value="F:zinc ion binding"/>
    <property type="evidence" value="ECO:0007669"/>
    <property type="project" value="UniProtKB-KW"/>
</dbReference>
<dbReference type="SUPFAM" id="SSF47473">
    <property type="entry name" value="EF-hand"/>
    <property type="match status" value="1"/>
</dbReference>
<keyword evidence="2" id="KW-0863">Zinc-finger</keyword>
<dbReference type="Gene3D" id="3.30.60.90">
    <property type="match status" value="1"/>
</dbReference>
<dbReference type="CDD" id="cd00051">
    <property type="entry name" value="EFh"/>
    <property type="match status" value="1"/>
</dbReference>
<evidence type="ECO:0000256" key="4">
    <source>
        <dbReference type="ARBA" id="ARBA00022837"/>
    </source>
</evidence>
<dbReference type="Pfam" id="PF13202">
    <property type="entry name" value="EF-hand_5"/>
    <property type="match status" value="1"/>
</dbReference>
<gene>
    <name evidence="7" type="ORF">KP509_07G067100</name>
</gene>
<organism evidence="7 8">
    <name type="scientific">Ceratopteris richardii</name>
    <name type="common">Triangle waterfern</name>
    <dbReference type="NCBI Taxonomy" id="49495"/>
    <lineage>
        <taxon>Eukaryota</taxon>
        <taxon>Viridiplantae</taxon>
        <taxon>Streptophyta</taxon>
        <taxon>Embryophyta</taxon>
        <taxon>Tracheophyta</taxon>
        <taxon>Polypodiopsida</taxon>
        <taxon>Polypodiidae</taxon>
        <taxon>Polypodiales</taxon>
        <taxon>Pteridineae</taxon>
        <taxon>Pteridaceae</taxon>
        <taxon>Parkerioideae</taxon>
        <taxon>Ceratopteris</taxon>
    </lineage>
</organism>
<keyword evidence="4" id="KW-0106">Calcium</keyword>
<evidence type="ECO:0000313" key="7">
    <source>
        <dbReference type="EMBL" id="KAH7433387.1"/>
    </source>
</evidence>
<evidence type="ECO:0000256" key="5">
    <source>
        <dbReference type="SAM" id="MobiDB-lite"/>
    </source>
</evidence>
<dbReference type="SMART" id="SM00054">
    <property type="entry name" value="EFh"/>
    <property type="match status" value="2"/>
</dbReference>
<dbReference type="InterPro" id="IPR043145">
    <property type="entry name" value="Znf_ZZ_sf"/>
</dbReference>
<comment type="caution">
    <text evidence="7">The sequence shown here is derived from an EMBL/GenBank/DDBJ whole genome shotgun (WGS) entry which is preliminary data.</text>
</comment>
<dbReference type="InterPro" id="IPR018247">
    <property type="entry name" value="EF_Hand_1_Ca_BS"/>
</dbReference>
<evidence type="ECO:0000256" key="3">
    <source>
        <dbReference type="ARBA" id="ARBA00022833"/>
    </source>
</evidence>
<keyword evidence="1" id="KW-0479">Metal-binding</keyword>
<dbReference type="OrthoDB" id="8785703at2759"/>
<evidence type="ECO:0000256" key="1">
    <source>
        <dbReference type="ARBA" id="ARBA00022723"/>
    </source>
</evidence>
<dbReference type="InterPro" id="IPR002048">
    <property type="entry name" value="EF_hand_dom"/>
</dbReference>
<reference evidence="7" key="1">
    <citation type="submission" date="2021-08" db="EMBL/GenBank/DDBJ databases">
        <title>WGS assembly of Ceratopteris richardii.</title>
        <authorList>
            <person name="Marchant D.B."/>
            <person name="Chen G."/>
            <person name="Jenkins J."/>
            <person name="Shu S."/>
            <person name="Leebens-Mack J."/>
            <person name="Grimwood J."/>
            <person name="Schmutz J."/>
            <person name="Soltis P."/>
            <person name="Soltis D."/>
            <person name="Chen Z.-H."/>
        </authorList>
    </citation>
    <scope>NUCLEOTIDE SEQUENCE</scope>
    <source>
        <strain evidence="7">Whitten #5841</strain>
        <tissue evidence="7">Leaf</tissue>
    </source>
</reference>
<evidence type="ECO:0000259" key="6">
    <source>
        <dbReference type="PROSITE" id="PS50222"/>
    </source>
</evidence>
<dbReference type="PROSITE" id="PS50222">
    <property type="entry name" value="EF_HAND_2"/>
    <property type="match status" value="1"/>
</dbReference>
<dbReference type="PROSITE" id="PS00018">
    <property type="entry name" value="EF_HAND_1"/>
    <property type="match status" value="1"/>
</dbReference>
<keyword evidence="8" id="KW-1185">Reference proteome</keyword>
<dbReference type="Proteomes" id="UP000825935">
    <property type="component" value="Chromosome 7"/>
</dbReference>
<dbReference type="GO" id="GO:0005509">
    <property type="term" value="F:calcium ion binding"/>
    <property type="evidence" value="ECO:0007669"/>
    <property type="project" value="InterPro"/>
</dbReference>
<accession>A0A8T2UBR7</accession>
<keyword evidence="3" id="KW-0862">Zinc</keyword>
<feature type="domain" description="EF-hand" evidence="6">
    <location>
        <begin position="68"/>
        <end position="103"/>
    </location>
</feature>
<dbReference type="EMBL" id="CM035412">
    <property type="protein sequence ID" value="KAH7433387.1"/>
    <property type="molecule type" value="Genomic_DNA"/>
</dbReference>
<dbReference type="InterPro" id="IPR011992">
    <property type="entry name" value="EF-hand-dom_pair"/>
</dbReference>
<evidence type="ECO:0000256" key="2">
    <source>
        <dbReference type="ARBA" id="ARBA00022771"/>
    </source>
</evidence>